<protein>
    <submittedName>
        <fullName evidence="2">Uncharacterized protein</fullName>
    </submittedName>
</protein>
<reference evidence="1" key="1">
    <citation type="journal article" date="2013" name="Genetics">
        <title>The draft genome and transcriptome of Panagrellus redivivus are shaped by the harsh demands of a free-living lifestyle.</title>
        <authorList>
            <person name="Srinivasan J."/>
            <person name="Dillman A.R."/>
            <person name="Macchietto M.G."/>
            <person name="Heikkinen L."/>
            <person name="Lakso M."/>
            <person name="Fracchia K.M."/>
            <person name="Antoshechkin I."/>
            <person name="Mortazavi A."/>
            <person name="Wong G."/>
            <person name="Sternberg P.W."/>
        </authorList>
    </citation>
    <scope>NUCLEOTIDE SEQUENCE [LARGE SCALE GENOMIC DNA]</scope>
    <source>
        <strain evidence="1">MT8872</strain>
    </source>
</reference>
<organism evidence="1 2">
    <name type="scientific">Panagrellus redivivus</name>
    <name type="common">Microworm</name>
    <dbReference type="NCBI Taxonomy" id="6233"/>
    <lineage>
        <taxon>Eukaryota</taxon>
        <taxon>Metazoa</taxon>
        <taxon>Ecdysozoa</taxon>
        <taxon>Nematoda</taxon>
        <taxon>Chromadorea</taxon>
        <taxon>Rhabditida</taxon>
        <taxon>Tylenchina</taxon>
        <taxon>Panagrolaimomorpha</taxon>
        <taxon>Panagrolaimoidea</taxon>
        <taxon>Panagrolaimidae</taxon>
        <taxon>Panagrellus</taxon>
    </lineage>
</organism>
<name>A0A7E4UV81_PANRE</name>
<dbReference type="AlphaFoldDB" id="A0A7E4UV81"/>
<keyword evidence="1" id="KW-1185">Reference proteome</keyword>
<sequence length="69" mass="7282">MRVVRFLKGCRRATRLRFRTSGFEVGLGSMVRSRSTDPAGVNKCTEVIEGCGSSPDAGLSGCVNAESGT</sequence>
<evidence type="ECO:0000313" key="1">
    <source>
        <dbReference type="Proteomes" id="UP000492821"/>
    </source>
</evidence>
<accession>A0A7E4UV81</accession>
<dbReference type="WBParaSite" id="Pan_g13247.t1">
    <property type="protein sequence ID" value="Pan_g13247.t1"/>
    <property type="gene ID" value="Pan_g13247"/>
</dbReference>
<reference evidence="2" key="2">
    <citation type="submission" date="2020-10" db="UniProtKB">
        <authorList>
            <consortium name="WormBaseParasite"/>
        </authorList>
    </citation>
    <scope>IDENTIFICATION</scope>
</reference>
<proteinExistence type="predicted"/>
<dbReference type="Proteomes" id="UP000492821">
    <property type="component" value="Unassembled WGS sequence"/>
</dbReference>
<evidence type="ECO:0000313" key="2">
    <source>
        <dbReference type="WBParaSite" id="Pan_g13247.t1"/>
    </source>
</evidence>